<feature type="compositionally biased region" description="Gly residues" evidence="1">
    <location>
        <begin position="172"/>
        <end position="186"/>
    </location>
</feature>
<organism evidence="3 4">
    <name type="scientific">Streptosporangium brasiliense</name>
    <dbReference type="NCBI Taxonomy" id="47480"/>
    <lineage>
        <taxon>Bacteria</taxon>
        <taxon>Bacillati</taxon>
        <taxon>Actinomycetota</taxon>
        <taxon>Actinomycetes</taxon>
        <taxon>Streptosporangiales</taxon>
        <taxon>Streptosporangiaceae</taxon>
        <taxon>Streptosporangium</taxon>
    </lineage>
</organism>
<keyword evidence="2" id="KW-0732">Signal</keyword>
<evidence type="ECO:0008006" key="5">
    <source>
        <dbReference type="Google" id="ProtNLM"/>
    </source>
</evidence>
<evidence type="ECO:0000313" key="3">
    <source>
        <dbReference type="EMBL" id="MDP9863805.1"/>
    </source>
</evidence>
<name>A0ABT9R3J3_9ACTN</name>
<feature type="compositionally biased region" description="Low complexity" evidence="1">
    <location>
        <begin position="33"/>
        <end position="49"/>
    </location>
</feature>
<reference evidence="3 4" key="1">
    <citation type="submission" date="2023-07" db="EMBL/GenBank/DDBJ databases">
        <title>Sequencing the genomes of 1000 actinobacteria strains.</title>
        <authorList>
            <person name="Klenk H.-P."/>
        </authorList>
    </citation>
    <scope>NUCLEOTIDE SEQUENCE [LARGE SCALE GENOMIC DNA]</scope>
    <source>
        <strain evidence="3 4">DSM 44109</strain>
    </source>
</reference>
<protein>
    <recommendedName>
        <fullName evidence="5">Secreted protein</fullName>
    </recommendedName>
</protein>
<keyword evidence="4" id="KW-1185">Reference proteome</keyword>
<proteinExistence type="predicted"/>
<sequence length="186" mass="19302">MRPRTRDTLAALLLALTLPLTGCGSADDGGGKVASAGGAKKGDSGAAAATDLDRDEMGVKFAQCMRENGIDMEDPVPGKGIMLKVGKDVDKATMDKAMEACRQYNPQADGSAQADPEMEERGRKFAACMRENGVEKFADPPAGQRGIRIDREIGEDPDFPQAQKQCESIFSGGPGGPGGPGGGADQ</sequence>
<dbReference type="Proteomes" id="UP001230426">
    <property type="component" value="Unassembled WGS sequence"/>
</dbReference>
<evidence type="ECO:0000256" key="2">
    <source>
        <dbReference type="SAM" id="SignalP"/>
    </source>
</evidence>
<gene>
    <name evidence="3" type="ORF">J2S55_003071</name>
</gene>
<comment type="caution">
    <text evidence="3">The sequence shown here is derived from an EMBL/GenBank/DDBJ whole genome shotgun (WGS) entry which is preliminary data.</text>
</comment>
<feature type="signal peptide" evidence="2">
    <location>
        <begin position="1"/>
        <end position="26"/>
    </location>
</feature>
<evidence type="ECO:0000313" key="4">
    <source>
        <dbReference type="Proteomes" id="UP001230426"/>
    </source>
</evidence>
<accession>A0ABT9R3J3</accession>
<feature type="chain" id="PRO_5046903444" description="Secreted protein" evidence="2">
    <location>
        <begin position="27"/>
        <end position="186"/>
    </location>
</feature>
<feature type="region of interest" description="Disordered" evidence="1">
    <location>
        <begin position="29"/>
        <end position="49"/>
    </location>
</feature>
<evidence type="ECO:0000256" key="1">
    <source>
        <dbReference type="SAM" id="MobiDB-lite"/>
    </source>
</evidence>
<feature type="region of interest" description="Disordered" evidence="1">
    <location>
        <begin position="151"/>
        <end position="186"/>
    </location>
</feature>
<dbReference type="EMBL" id="JAUSRB010000002">
    <property type="protein sequence ID" value="MDP9863805.1"/>
    <property type="molecule type" value="Genomic_DNA"/>
</dbReference>
<dbReference type="RefSeq" id="WP_306861029.1">
    <property type="nucleotide sequence ID" value="NZ_JAUSRB010000002.1"/>
</dbReference>